<dbReference type="PATRIC" id="fig|1641875.4.peg.1268"/>
<dbReference type="AlphaFoldDB" id="A0A0T5NZK4"/>
<keyword evidence="3" id="KW-1185">Reference proteome</keyword>
<proteinExistence type="predicted"/>
<organism evidence="2 3">
    <name type="scientific">Roseovarius atlanticus</name>
    <dbReference type="NCBI Taxonomy" id="1641875"/>
    <lineage>
        <taxon>Bacteria</taxon>
        <taxon>Pseudomonadati</taxon>
        <taxon>Pseudomonadota</taxon>
        <taxon>Alphaproteobacteria</taxon>
        <taxon>Rhodobacterales</taxon>
        <taxon>Roseobacteraceae</taxon>
        <taxon>Roseovarius</taxon>
    </lineage>
</organism>
<sequence>MSANIKRSELQILHMILGTGYSSKTKAITTEAKRTVRISKKALKLFLGTNARALRKSVYALRDLEPVICATGIVNGREPEKLRFFERIEEDHLHYYFTMTHKLQNELFYPCVYIHVDLFSVGQLKSLYALGILPFMLFRSRLPRHVSEYDLDQLAELMQAKKEYGQHMPRSKVLERFETARQHIYDEVMSVHVSIDEIDPKKKDRISLRVKPGQRRHFHKAKPGNARLMFRFKASEKMFVDANRFINLAQDLGFELGQDTARAVFQNWVMFLHEDEEACSAADFSRFEKHVWNNRGLKKVDPKEFEIAVRETWNPLNNNRFKETGKRFSGQDRAAMTQRPDGTIDPDSISIQPPDFLDEYII</sequence>
<evidence type="ECO:0000313" key="3">
    <source>
        <dbReference type="Proteomes" id="UP000051295"/>
    </source>
</evidence>
<gene>
    <name evidence="2" type="ORF">XM53_00915</name>
</gene>
<comment type="caution">
    <text evidence="2">The sequence shown here is derived from an EMBL/GenBank/DDBJ whole genome shotgun (WGS) entry which is preliminary data.</text>
</comment>
<protein>
    <submittedName>
        <fullName evidence="2">Uncharacterized protein</fullName>
    </submittedName>
</protein>
<feature type="compositionally biased region" description="Basic and acidic residues" evidence="1">
    <location>
        <begin position="320"/>
        <end position="330"/>
    </location>
</feature>
<name>A0A0T5NZK4_9RHOB</name>
<feature type="region of interest" description="Disordered" evidence="1">
    <location>
        <begin position="320"/>
        <end position="349"/>
    </location>
</feature>
<dbReference type="Proteomes" id="UP000051295">
    <property type="component" value="Unassembled WGS sequence"/>
</dbReference>
<dbReference type="EMBL" id="LAXJ01000002">
    <property type="protein sequence ID" value="KRS14325.1"/>
    <property type="molecule type" value="Genomic_DNA"/>
</dbReference>
<evidence type="ECO:0000313" key="2">
    <source>
        <dbReference type="EMBL" id="KRS14325.1"/>
    </source>
</evidence>
<reference evidence="2 3" key="1">
    <citation type="submission" date="2015-04" db="EMBL/GenBank/DDBJ databases">
        <title>The draft genome sequence of Roseovarius sp.R12b.</title>
        <authorList>
            <person name="Li G."/>
            <person name="Lai Q."/>
            <person name="Shao Z."/>
            <person name="Yan P."/>
        </authorList>
    </citation>
    <scope>NUCLEOTIDE SEQUENCE [LARGE SCALE GENOMIC DNA]</scope>
    <source>
        <strain evidence="2 3">R12B</strain>
    </source>
</reference>
<evidence type="ECO:0000256" key="1">
    <source>
        <dbReference type="SAM" id="MobiDB-lite"/>
    </source>
</evidence>
<accession>A0A0T5NZK4</accession>